<reference evidence="2 3" key="1">
    <citation type="submission" date="2018-01" db="EMBL/GenBank/DDBJ databases">
        <title>The draft genome of Hanstruepera neustonica JCM19743.</title>
        <authorList>
            <person name="He R.-H."/>
            <person name="Du Z.-J."/>
        </authorList>
    </citation>
    <scope>NUCLEOTIDE SEQUENCE [LARGE SCALE GENOMIC DNA]</scope>
    <source>
        <strain evidence="2 3">JCM19743</strain>
    </source>
</reference>
<protein>
    <submittedName>
        <fullName evidence="2">Uncharacterized protein</fullName>
    </submittedName>
</protein>
<evidence type="ECO:0000313" key="2">
    <source>
        <dbReference type="EMBL" id="PNQ73750.1"/>
    </source>
</evidence>
<name>A0A2K1E0D5_9FLAO</name>
<keyword evidence="1" id="KW-0472">Membrane</keyword>
<organism evidence="2 3">
    <name type="scientific">Hanstruepera neustonica</name>
    <dbReference type="NCBI Taxonomy" id="1445657"/>
    <lineage>
        <taxon>Bacteria</taxon>
        <taxon>Pseudomonadati</taxon>
        <taxon>Bacteroidota</taxon>
        <taxon>Flavobacteriia</taxon>
        <taxon>Flavobacteriales</taxon>
        <taxon>Flavobacteriaceae</taxon>
        <taxon>Hanstruepera</taxon>
    </lineage>
</organism>
<feature type="transmembrane region" description="Helical" evidence="1">
    <location>
        <begin position="21"/>
        <end position="42"/>
    </location>
</feature>
<dbReference type="Pfam" id="PF19578">
    <property type="entry name" value="DUF6090"/>
    <property type="match status" value="1"/>
</dbReference>
<keyword evidence="3" id="KW-1185">Reference proteome</keyword>
<proteinExistence type="predicted"/>
<dbReference type="InterPro" id="IPR045749">
    <property type="entry name" value="DUF6090"/>
</dbReference>
<evidence type="ECO:0000313" key="3">
    <source>
        <dbReference type="Proteomes" id="UP000236641"/>
    </source>
</evidence>
<dbReference type="EMBL" id="POWF01000002">
    <property type="protein sequence ID" value="PNQ73750.1"/>
    <property type="molecule type" value="Genomic_DNA"/>
</dbReference>
<comment type="caution">
    <text evidence="2">The sequence shown here is derived from an EMBL/GenBank/DDBJ whole genome shotgun (WGS) entry which is preliminary data.</text>
</comment>
<accession>A0A2K1E0D5</accession>
<dbReference type="Proteomes" id="UP000236641">
    <property type="component" value="Unassembled WGS sequence"/>
</dbReference>
<dbReference type="AlphaFoldDB" id="A0A2K1E0D5"/>
<evidence type="ECO:0000256" key="1">
    <source>
        <dbReference type="SAM" id="Phobius"/>
    </source>
</evidence>
<keyword evidence="1" id="KW-1133">Transmembrane helix</keyword>
<gene>
    <name evidence="2" type="ORF">C1T31_05290</name>
</gene>
<dbReference type="OrthoDB" id="821805at2"/>
<sequence>MIKLFRKIRYNLMSENKTGKYLKYAIGEIVLVVIGILIALQINNWNEDKKILKQEKATIASLKLEFQKNLVDLEDNIDTIEKIISAGNILLEHTDPDYEFGSLSNVDSLISMTPRMSVWDPSLYTLSNIKNSGKLSNLSNEALKVQLIEWESFYGNLLDWGDFYVERGHYYFNYLVENSVNRNLDKTGPMKFSKSKFVGSNEELLRMRSFENNLTQRITHNGFMLRFYLDAKNRLTTIIALCDEY</sequence>
<keyword evidence="1" id="KW-0812">Transmembrane</keyword>